<dbReference type="InterPro" id="IPR025528">
    <property type="entry name" value="BrnA_antitoxin"/>
</dbReference>
<dbReference type="EMBL" id="QURR01000004">
    <property type="protein sequence ID" value="RGE46138.1"/>
    <property type="molecule type" value="Genomic_DNA"/>
</dbReference>
<name>A0A373FPR8_COMTE</name>
<dbReference type="Proteomes" id="UP000261948">
    <property type="component" value="Unassembled WGS sequence"/>
</dbReference>
<dbReference type="AlphaFoldDB" id="A0A373FPR8"/>
<accession>A0A373FPR8</accession>
<evidence type="ECO:0000313" key="1">
    <source>
        <dbReference type="EMBL" id="RGE46138.1"/>
    </source>
</evidence>
<protein>
    <recommendedName>
        <fullName evidence="3">BrnA antitoxin family protein</fullName>
    </recommendedName>
</protein>
<evidence type="ECO:0000313" key="2">
    <source>
        <dbReference type="Proteomes" id="UP000261948"/>
    </source>
</evidence>
<keyword evidence="2" id="KW-1185">Reference proteome</keyword>
<evidence type="ECO:0008006" key="3">
    <source>
        <dbReference type="Google" id="ProtNLM"/>
    </source>
</evidence>
<reference evidence="1 2" key="1">
    <citation type="submission" date="2018-08" db="EMBL/GenBank/DDBJ databases">
        <title>Comamonas testosteroni strain SWCO2.</title>
        <authorList>
            <person name="Jiang N."/>
            <person name="Zhang X.Z."/>
        </authorList>
    </citation>
    <scope>NUCLEOTIDE SEQUENCE [LARGE SCALE GENOMIC DNA]</scope>
    <source>
        <strain evidence="1 2">SWCO2</strain>
    </source>
</reference>
<dbReference type="OrthoDB" id="9796641at2"/>
<proteinExistence type="predicted"/>
<organism evidence="1 2">
    <name type="scientific">Comamonas testosteroni</name>
    <name type="common">Pseudomonas testosteroni</name>
    <dbReference type="NCBI Taxonomy" id="285"/>
    <lineage>
        <taxon>Bacteria</taxon>
        <taxon>Pseudomonadati</taxon>
        <taxon>Pseudomonadota</taxon>
        <taxon>Betaproteobacteria</taxon>
        <taxon>Burkholderiales</taxon>
        <taxon>Comamonadaceae</taxon>
        <taxon>Comamonas</taxon>
    </lineage>
</organism>
<sequence length="99" mass="10772">MNKRLSKSGLIVPTDAEDAAINRGIADDPDTMEITAEMMAKMQPLVRRGRPAVANPKAPITTRIDADVLSAIKESGKGWQTRVNDVLREAVRKGKFKAA</sequence>
<comment type="caution">
    <text evidence="1">The sequence shown here is derived from an EMBL/GenBank/DDBJ whole genome shotgun (WGS) entry which is preliminary data.</text>
</comment>
<dbReference type="Pfam" id="PF14384">
    <property type="entry name" value="BrnA_antitoxin"/>
    <property type="match status" value="1"/>
</dbReference>
<gene>
    <name evidence="1" type="ORF">DZC30_05050</name>
</gene>